<accession>A0A9R0I2Q5</accession>
<dbReference type="GeneID" id="110781765"/>
<dbReference type="KEGG" id="soe:110781765"/>
<reference evidence="4" key="1">
    <citation type="journal article" date="2021" name="Nat. Commun.">
        <title>Genomic analyses provide insights into spinach domestication and the genetic basis of agronomic traits.</title>
        <authorList>
            <person name="Cai X."/>
            <person name="Sun X."/>
            <person name="Xu C."/>
            <person name="Sun H."/>
            <person name="Wang X."/>
            <person name="Ge C."/>
            <person name="Zhang Z."/>
            <person name="Wang Q."/>
            <person name="Fei Z."/>
            <person name="Jiao C."/>
            <person name="Wang Q."/>
        </authorList>
    </citation>
    <scope>NUCLEOTIDE SEQUENCE [LARGE SCALE GENOMIC DNA]</scope>
    <source>
        <strain evidence="4">cv. Varoflay</strain>
    </source>
</reference>
<dbReference type="InterPro" id="IPR002885">
    <property type="entry name" value="PPR_rpt"/>
</dbReference>
<dbReference type="InterPro" id="IPR011990">
    <property type="entry name" value="TPR-like_helical_dom_sf"/>
</dbReference>
<name>A0A9R0I2Q5_SPIOL</name>
<dbReference type="AlphaFoldDB" id="A0A9R0I2Q5"/>
<dbReference type="PANTHER" id="PTHR46598">
    <property type="entry name" value="BNAC05G43320D PROTEIN"/>
    <property type="match status" value="1"/>
</dbReference>
<organism evidence="4 5">
    <name type="scientific">Spinacia oleracea</name>
    <name type="common">Spinach</name>
    <dbReference type="NCBI Taxonomy" id="3562"/>
    <lineage>
        <taxon>Eukaryota</taxon>
        <taxon>Viridiplantae</taxon>
        <taxon>Streptophyta</taxon>
        <taxon>Embryophyta</taxon>
        <taxon>Tracheophyta</taxon>
        <taxon>Spermatophyta</taxon>
        <taxon>Magnoliopsida</taxon>
        <taxon>eudicotyledons</taxon>
        <taxon>Gunneridae</taxon>
        <taxon>Pentapetalae</taxon>
        <taxon>Caryophyllales</taxon>
        <taxon>Chenopodiaceae</taxon>
        <taxon>Chenopodioideae</taxon>
        <taxon>Anserineae</taxon>
        <taxon>Spinacia</taxon>
    </lineage>
</organism>
<proteinExistence type="inferred from homology"/>
<keyword evidence="4" id="KW-1185">Reference proteome</keyword>
<reference evidence="5 6" key="2">
    <citation type="submission" date="2025-05" db="UniProtKB">
        <authorList>
            <consortium name="RefSeq"/>
        </authorList>
    </citation>
    <scope>IDENTIFICATION</scope>
    <source>
        <tissue evidence="5 6">Leaf</tissue>
    </source>
</reference>
<dbReference type="Gene3D" id="1.25.40.10">
    <property type="entry name" value="Tetratricopeptide repeat domain"/>
    <property type="match status" value="3"/>
</dbReference>
<evidence type="ECO:0000256" key="2">
    <source>
        <dbReference type="ARBA" id="ARBA00022737"/>
    </source>
</evidence>
<gene>
    <name evidence="5 6" type="primary">LOC110781765</name>
</gene>
<evidence type="ECO:0000256" key="1">
    <source>
        <dbReference type="ARBA" id="ARBA00007626"/>
    </source>
</evidence>
<evidence type="ECO:0000313" key="4">
    <source>
        <dbReference type="Proteomes" id="UP000813463"/>
    </source>
</evidence>
<dbReference type="RefSeq" id="XP_021841507.2">
    <property type="nucleotide sequence ID" value="XM_021985815.2"/>
</dbReference>
<dbReference type="RefSeq" id="XP_056687496.1">
    <property type="nucleotide sequence ID" value="XM_056831518.1"/>
</dbReference>
<sequence length="705" mass="81176">MYQRLIKFSIFNLLVTSNIKKAVSGVIHNPHINKSSFRTYQETDLCYRQCNIACLKRFSTYTEQAELCWEGSNHDIMLKRLESALLDCKDYEVWAVFSKFKSLYGFPPPAVLSKVISGLSYSSDHRSLPKVCNLVFKIAKENTESLQHDSLSRLCLSLGRAQMPVLASKVIRLMVQRNSAPPVDVLCSVFMHMVKTEAGECLASNTLLEICDLFHHLSAKRSECAMLMKPSTTIFNLILEACVRSGSSLKGNKIIEAMARIRVVADVHSVLLFTYIYEMNGLRDELKKFKEYVDRVSLPLSRHYVQFYDKLLSLHYDFDDLDAAARLVADIYLLWGSRPQHPTEDLMKPCQVPIGPPYLKEGLKVQVMFELLQKDFVVHAKGKEEYVVLENGKLVLTSKGWARLIIKYKKRERISELSELIAAIQKKTGSDQEGSLCRDVIHACIYSGCLETAHDILDDMEMANMSVPTSTYMLLLNAYCRKNMSKEAEALVKQIKRIGLLINASDEMMVSNCITGVLNGSVVEPITGRQSELTEYLVQEMNGEYKSSSKVYELNSSMYFFCKAKMMEDAQTIYRKMQELNIPPTVQTFAYLVEGYLSLEMYRENTILWGDIKRFMYHGCSLANRDLYELLLLNFLRGGYFERVLDVLCCMKEQAMYTDRWMYKQEFIRLHKNLYRRLKAADATTEAQRLRLEHVKAFRMWVRNN</sequence>
<evidence type="ECO:0000313" key="6">
    <source>
        <dbReference type="RefSeq" id="XP_056687496.1"/>
    </source>
</evidence>
<dbReference type="Pfam" id="PF01535">
    <property type="entry name" value="PPR"/>
    <property type="match status" value="2"/>
</dbReference>
<feature type="repeat" description="PPR" evidence="3">
    <location>
        <begin position="468"/>
        <end position="502"/>
    </location>
</feature>
<dbReference type="PROSITE" id="PS51375">
    <property type="entry name" value="PPR"/>
    <property type="match status" value="2"/>
</dbReference>
<evidence type="ECO:0000313" key="5">
    <source>
        <dbReference type="RefSeq" id="XP_021841507.2"/>
    </source>
</evidence>
<protein>
    <submittedName>
        <fullName evidence="5 6">Pentatricopeptide repeat-containing protein At4g17616</fullName>
    </submittedName>
</protein>
<keyword evidence="2" id="KW-0677">Repeat</keyword>
<dbReference type="Proteomes" id="UP000813463">
    <property type="component" value="Chromosome 6"/>
</dbReference>
<comment type="similarity">
    <text evidence="1">Belongs to the PPR family. P subfamily.</text>
</comment>
<evidence type="ECO:0000256" key="3">
    <source>
        <dbReference type="PROSITE-ProRule" id="PRU00708"/>
    </source>
</evidence>
<dbReference type="PANTHER" id="PTHR46598:SF3">
    <property type="entry name" value="OS07G0495300 PROTEIN"/>
    <property type="match status" value="1"/>
</dbReference>
<feature type="repeat" description="PPR" evidence="3">
    <location>
        <begin position="550"/>
        <end position="584"/>
    </location>
</feature>